<keyword evidence="2" id="KW-1185">Reference proteome</keyword>
<organism evidence="1 2">
    <name type="scientific">Marinomonas hwangdonensis</name>
    <dbReference type="NCBI Taxonomy" id="1053647"/>
    <lineage>
        <taxon>Bacteria</taxon>
        <taxon>Pseudomonadati</taxon>
        <taxon>Pseudomonadota</taxon>
        <taxon>Gammaproteobacteria</taxon>
        <taxon>Oceanospirillales</taxon>
        <taxon>Oceanospirillaceae</taxon>
        <taxon>Marinomonas</taxon>
    </lineage>
</organism>
<dbReference type="AlphaFoldDB" id="A0A3M8QBE0"/>
<evidence type="ECO:0000313" key="1">
    <source>
        <dbReference type="EMBL" id="RNF52971.1"/>
    </source>
</evidence>
<dbReference type="Proteomes" id="UP000280507">
    <property type="component" value="Unassembled WGS sequence"/>
</dbReference>
<evidence type="ECO:0008006" key="3">
    <source>
        <dbReference type="Google" id="ProtNLM"/>
    </source>
</evidence>
<accession>A0A3M8QBE0</accession>
<protein>
    <recommendedName>
        <fullName evidence="3">CopG family transcriptional regulator</fullName>
    </recommendedName>
</protein>
<sequence length="76" mass="8373">MGIMKSQTQPCVIQVSEEYAEVLDSYAGATDQTPTEAMQLLVTDGLDEALRDQGFLLDLLSDCQELMGKKEPVILH</sequence>
<comment type="caution">
    <text evidence="1">The sequence shown here is derived from an EMBL/GenBank/DDBJ whole genome shotgun (WGS) entry which is preliminary data.</text>
</comment>
<reference evidence="1 2" key="1">
    <citation type="journal article" date="2012" name="Int. J. Syst. Evol. Microbiol.">
        <title>Marinomonas hwangdonensis sp. nov., isolated from seawater.</title>
        <authorList>
            <person name="Jung Y.T."/>
            <person name="Oh T.K."/>
            <person name="Yoon J.H."/>
        </authorList>
    </citation>
    <scope>NUCLEOTIDE SEQUENCE [LARGE SCALE GENOMIC DNA]</scope>
    <source>
        <strain evidence="1 2">HDW-15</strain>
    </source>
</reference>
<proteinExistence type="predicted"/>
<evidence type="ECO:0000313" key="2">
    <source>
        <dbReference type="Proteomes" id="UP000280507"/>
    </source>
</evidence>
<gene>
    <name evidence="1" type="ORF">EBI00_02400</name>
</gene>
<dbReference type="EMBL" id="RIZG01000001">
    <property type="protein sequence ID" value="RNF52971.1"/>
    <property type="molecule type" value="Genomic_DNA"/>
</dbReference>
<name>A0A3M8QBE0_9GAMM</name>